<name>E1ZT81_CHLVA</name>
<evidence type="ECO:0000256" key="2">
    <source>
        <dbReference type="SAM" id="MobiDB-lite"/>
    </source>
</evidence>
<dbReference type="AlphaFoldDB" id="E1ZT81"/>
<dbReference type="Gene3D" id="3.80.10.10">
    <property type="entry name" value="Ribonuclease Inhibitor"/>
    <property type="match status" value="1"/>
</dbReference>
<feature type="compositionally biased region" description="Low complexity" evidence="2">
    <location>
        <begin position="342"/>
        <end position="355"/>
    </location>
</feature>
<comment type="subcellular location">
    <subcellularLocation>
        <location evidence="1">Cytoplasm</location>
        <location evidence="1">Cytoskeleton</location>
        <location evidence="1">Cilium axoneme</location>
    </subcellularLocation>
</comment>
<dbReference type="OrthoDB" id="508003at2759"/>
<dbReference type="RefSeq" id="XP_005843088.1">
    <property type="nucleotide sequence ID" value="XM_005843026.1"/>
</dbReference>
<dbReference type="InterPro" id="IPR032675">
    <property type="entry name" value="LRR_dom_sf"/>
</dbReference>
<sequence length="355" mass="37463">MDEAASCSRQRGPGLLSLPSSVLEAIFALVDLRQRAGVLPLVCAAVRRQLAGPSASLWHDLRFECDIAHASQRTRATSFLAWLRRHGQHSRALQLDMWNGGQPPPAEQEGVHRALREVLEATLAASLPSCEFLRLRWGGRVLVVGDWAAAATSLTCLALSGHEVCVGSPLGALSSLVHLELSTTEDIGPSLEPGCLPASLTRLCCVPAPASAPPPLGDDDWPGLAEAQIPEEALALPHLVYLDVSGGIPAQLSLLTRLRVLSFDGCPAQEVEDALQPSWTVLSALTRIASLSISNSRLESVPPALAAMPSLQGCPSAGATATRRPSNARRPVRRARTRQWGAAPASTSAAPISSS</sequence>
<evidence type="ECO:0000313" key="3">
    <source>
        <dbReference type="EMBL" id="EFN50986.1"/>
    </source>
</evidence>
<dbReference type="EMBL" id="GL433870">
    <property type="protein sequence ID" value="EFN50986.1"/>
    <property type="molecule type" value="Genomic_DNA"/>
</dbReference>
<feature type="compositionally biased region" description="Basic residues" evidence="2">
    <location>
        <begin position="326"/>
        <end position="337"/>
    </location>
</feature>
<evidence type="ECO:0008006" key="5">
    <source>
        <dbReference type="Google" id="ProtNLM"/>
    </source>
</evidence>
<dbReference type="KEGG" id="cvr:CHLNCDRAFT_55443"/>
<accession>E1ZT81</accession>
<dbReference type="GO" id="GO:0005930">
    <property type="term" value="C:axoneme"/>
    <property type="evidence" value="ECO:0007669"/>
    <property type="project" value="UniProtKB-SubCell"/>
</dbReference>
<dbReference type="GeneID" id="17350399"/>
<evidence type="ECO:0000256" key="1">
    <source>
        <dbReference type="ARBA" id="ARBA00004430"/>
    </source>
</evidence>
<protein>
    <recommendedName>
        <fullName evidence="5">F-box domain-containing protein</fullName>
    </recommendedName>
</protein>
<organism evidence="4">
    <name type="scientific">Chlorella variabilis</name>
    <name type="common">Green alga</name>
    <dbReference type="NCBI Taxonomy" id="554065"/>
    <lineage>
        <taxon>Eukaryota</taxon>
        <taxon>Viridiplantae</taxon>
        <taxon>Chlorophyta</taxon>
        <taxon>core chlorophytes</taxon>
        <taxon>Trebouxiophyceae</taxon>
        <taxon>Chlorellales</taxon>
        <taxon>Chlorellaceae</taxon>
        <taxon>Chlorella clade</taxon>
        <taxon>Chlorella</taxon>
    </lineage>
</organism>
<evidence type="ECO:0000313" key="4">
    <source>
        <dbReference type="Proteomes" id="UP000008141"/>
    </source>
</evidence>
<feature type="region of interest" description="Disordered" evidence="2">
    <location>
        <begin position="313"/>
        <end position="355"/>
    </location>
</feature>
<dbReference type="SUPFAM" id="SSF52047">
    <property type="entry name" value="RNI-like"/>
    <property type="match status" value="1"/>
</dbReference>
<dbReference type="Proteomes" id="UP000008141">
    <property type="component" value="Unassembled WGS sequence"/>
</dbReference>
<dbReference type="InParanoid" id="E1ZT81"/>
<keyword evidence="4" id="KW-1185">Reference proteome</keyword>
<gene>
    <name evidence="3" type="ORF">CHLNCDRAFT_55443</name>
</gene>
<reference evidence="3 4" key="1">
    <citation type="journal article" date="2010" name="Plant Cell">
        <title>The Chlorella variabilis NC64A genome reveals adaptation to photosymbiosis, coevolution with viruses, and cryptic sex.</title>
        <authorList>
            <person name="Blanc G."/>
            <person name="Duncan G."/>
            <person name="Agarkova I."/>
            <person name="Borodovsky M."/>
            <person name="Gurnon J."/>
            <person name="Kuo A."/>
            <person name="Lindquist E."/>
            <person name="Lucas S."/>
            <person name="Pangilinan J."/>
            <person name="Polle J."/>
            <person name="Salamov A."/>
            <person name="Terry A."/>
            <person name="Yamada T."/>
            <person name="Dunigan D.D."/>
            <person name="Grigoriev I.V."/>
            <person name="Claverie J.M."/>
            <person name="Van Etten J.L."/>
        </authorList>
    </citation>
    <scope>NUCLEOTIDE SEQUENCE [LARGE SCALE GENOMIC DNA]</scope>
    <source>
        <strain evidence="3 4">NC64A</strain>
    </source>
</reference>
<proteinExistence type="predicted"/>